<evidence type="ECO:0000313" key="4">
    <source>
        <dbReference type="Proteomes" id="UP000006455"/>
    </source>
</evidence>
<dbReference type="AlphaFoldDB" id="J4TKQ6"/>
<gene>
    <name evidence="3" type="ORF">MCOL_V209440</name>
</gene>
<comment type="caution">
    <text evidence="3">The sequence shown here is derived from an EMBL/GenBank/DDBJ whole genome shotgun (WGS) entry which is preliminary data.</text>
</comment>
<name>J4TKQ6_9MYCO</name>
<organism evidence="3 4">
    <name type="scientific">Mycobacterium colombiense CECT 3035</name>
    <dbReference type="NCBI Taxonomy" id="1041522"/>
    <lineage>
        <taxon>Bacteria</taxon>
        <taxon>Bacillati</taxon>
        <taxon>Actinomycetota</taxon>
        <taxon>Actinomycetes</taxon>
        <taxon>Mycobacteriales</taxon>
        <taxon>Mycobacteriaceae</taxon>
        <taxon>Mycobacterium</taxon>
        <taxon>Mycobacterium avium complex (MAC)</taxon>
    </lineage>
</organism>
<evidence type="ECO:0000313" key="3">
    <source>
        <dbReference type="EMBL" id="EJO90403.1"/>
    </source>
</evidence>
<dbReference type="Pfam" id="PF09995">
    <property type="entry name" value="MPAB_Lcp_cat"/>
    <property type="match status" value="1"/>
</dbReference>
<evidence type="ECO:0000259" key="2">
    <source>
        <dbReference type="Pfam" id="PF09995"/>
    </source>
</evidence>
<reference evidence="3 4" key="1">
    <citation type="journal article" date="2011" name="J. Bacteriol.">
        <title>Genome sequence of the Mycobacterium colombiense type strain, CECT 3035.</title>
        <authorList>
            <person name="Gonzalez-Perez M."/>
            <person name="Murcia M.I."/>
            <person name="Landsman D."/>
            <person name="Jordan I.K."/>
            <person name="Marino-Ramirez L."/>
        </authorList>
    </citation>
    <scope>NUCLEOTIDE SEQUENCE [LARGE SCALE GENOMIC DNA]</scope>
    <source>
        <strain evidence="3 4">CECT 3035</strain>
    </source>
</reference>
<feature type="domain" description="ER-bound oxygenase mpaB/mpaB'/Rubber oxygenase catalytic" evidence="2">
    <location>
        <begin position="57"/>
        <end position="274"/>
    </location>
</feature>
<feature type="region of interest" description="Disordered" evidence="1">
    <location>
        <begin position="1"/>
        <end position="37"/>
    </location>
</feature>
<feature type="compositionally biased region" description="Basic and acidic residues" evidence="1">
    <location>
        <begin position="28"/>
        <end position="37"/>
    </location>
</feature>
<feature type="compositionally biased region" description="Low complexity" evidence="1">
    <location>
        <begin position="1"/>
        <end position="10"/>
    </location>
</feature>
<accession>J4TKQ6</accession>
<proteinExistence type="predicted"/>
<dbReference type="STRING" id="1041522.GCA_002105755_01174"/>
<dbReference type="Proteomes" id="UP000006455">
    <property type="component" value="Unassembled WGS sequence"/>
</dbReference>
<sequence>MVEMSAAPAGPAAPPPMHPDGPGAAAPPDRRAQRVDTDSVNTSFLAEEMSPWLTPAYGAANVVMQLANAGVAYGVMESKVDSGNLHKHPFKRARTTFTYIAVAIGGKAKDRRVYREAVNAAHVPVRSGPHSPVRYNAFDPALQLWVASCMAAVFEDTRRLRGGRSRHDPETIHRAASVFATTLQVPPDMWPADRAAAQRYWREQLDRLDFDERMRAYLIGIARLNFLPAPIPALLGSWNLFMTLGYLPARLREKLGFGWSEAQQRRFDRWQRVLGVLDLFTPRFLMRLGVKAVVWDMRMRRITGATVV</sequence>
<dbReference type="PANTHER" id="PTHR36151:SF3">
    <property type="entry name" value="ER-BOUND OXYGENASE MPAB_MPAB'_RUBBER OXYGENASE CATALYTIC DOMAIN-CONTAINING PROTEIN"/>
    <property type="match status" value="1"/>
</dbReference>
<evidence type="ECO:0000256" key="1">
    <source>
        <dbReference type="SAM" id="MobiDB-lite"/>
    </source>
</evidence>
<dbReference type="PANTHER" id="PTHR36151">
    <property type="entry name" value="BLR2777 PROTEIN"/>
    <property type="match status" value="1"/>
</dbReference>
<dbReference type="InterPro" id="IPR018713">
    <property type="entry name" value="MPAB/Lcp_cat_dom"/>
</dbReference>
<dbReference type="EMBL" id="AFVW02000002">
    <property type="protein sequence ID" value="EJO90403.1"/>
    <property type="molecule type" value="Genomic_DNA"/>
</dbReference>
<dbReference type="GO" id="GO:0016491">
    <property type="term" value="F:oxidoreductase activity"/>
    <property type="evidence" value="ECO:0007669"/>
    <property type="project" value="InterPro"/>
</dbReference>
<protein>
    <recommendedName>
        <fullName evidence="2">ER-bound oxygenase mpaB/mpaB'/Rubber oxygenase catalytic domain-containing protein</fullName>
    </recommendedName>
</protein>
<dbReference type="eggNOG" id="COG3662">
    <property type="taxonomic scope" value="Bacteria"/>
</dbReference>